<gene>
    <name evidence="12" type="ORF">IAR55_000179</name>
</gene>
<feature type="transmembrane region" description="Helical" evidence="10">
    <location>
        <begin position="171"/>
        <end position="193"/>
    </location>
</feature>
<protein>
    <recommendedName>
        <fullName evidence="11">Potassium channel domain-containing protein</fullName>
    </recommendedName>
</protein>
<dbReference type="GO" id="GO:0005886">
    <property type="term" value="C:plasma membrane"/>
    <property type="evidence" value="ECO:0007669"/>
    <property type="project" value="TreeGrafter"/>
</dbReference>
<reference evidence="12 13" key="1">
    <citation type="journal article" date="2024" name="bioRxiv">
        <title>Comparative genomics of Cryptococcus and Kwoniella reveals pathogenesis evolution and contrasting karyotype dynamics via intercentromeric recombination or chromosome fusion.</title>
        <authorList>
            <person name="Coelho M.A."/>
            <person name="David-Palma M."/>
            <person name="Shea T."/>
            <person name="Bowers K."/>
            <person name="McGinley-Smith S."/>
            <person name="Mohammad A.W."/>
            <person name="Gnirke A."/>
            <person name="Yurkov A.M."/>
            <person name="Nowrousian M."/>
            <person name="Sun S."/>
            <person name="Cuomo C.A."/>
            <person name="Heitman J."/>
        </authorList>
    </citation>
    <scope>NUCLEOTIDE SEQUENCE [LARGE SCALE GENOMIC DNA]</scope>
    <source>
        <strain evidence="12 13">CBS 13917</strain>
    </source>
</reference>
<feature type="transmembrane region" description="Helical" evidence="10">
    <location>
        <begin position="213"/>
        <end position="232"/>
    </location>
</feature>
<dbReference type="PRINTS" id="PR01333">
    <property type="entry name" value="2POREKCHANEL"/>
</dbReference>
<sequence>MGSSKTHETVKRRKRETESHAENAIHPPDDEDHGDDQRDIGHLRTWPRYLIRRTHVRSIAKYCPLVSAILAPLSTLLDIPALSQHWYLKEGVAQPDFKASIVLSAIGLALNVIANVLLVVRFSSKDPFWVNHSTKWSLLFWILKTVVALANLIAFGILARNQSGYSYSEGFWCAVVSVIDAGIISITLTLHYFEAFGSDKHDTSDVRAEGKKFILSVQLFMAILAIQSLVFCKIENWTYADGIYFSVQTALTIGYGDYHPLTTAGKVLVFPFSVLTISQLGNEIALIIGFISSRADERRDKWRRRYEGAMHREAMAVRPRATLTEEMALIHQINGREETMNQLYDLMWSVFSLIVFWVLGATAFSQIEGWTYGNAVYVCIILSLTIGFGDFTPSTAGGKIVFIVYALMAVPIVTSFAVQTITGMLSTYSERGSAREAFLAEQRRTPEAFAPHADFVLRYHESYADLRKRLMGPDVEHPADQGETADSIAERRPTGDDSSDENEGEVRHKVRERSEDGRRSDQTAVDRDTRGKSQDDRSDLDGEKEAPDGQATTLGEKEIEEDYSKVKDIMQEKEGKFAGGDHQTKAFESQDDAEEDERHLQIDLLKQLMNRTIRLEAEARQMMLDSMDKGVARTLLLADRNVQIRDVRALRGDDADILGIWEGEDNQHQHDQEKANAAIDSNQQDIGQTAGVSQEQSKGQLDMLTRVRRYRNTFAEILVIGSILQKLEGEDLNKFERWREEEETELGERDIRVGQDGKPQGEGEDIDRVAEEKWGGLTGRMFQRHKKKIVEKDLGELARV</sequence>
<accession>A0AAW0Z5Y1</accession>
<evidence type="ECO:0000256" key="7">
    <source>
        <dbReference type="ARBA" id="ARBA00023303"/>
    </source>
</evidence>
<dbReference type="GO" id="GO:0015271">
    <property type="term" value="F:outward rectifier potassium channel activity"/>
    <property type="evidence" value="ECO:0007669"/>
    <property type="project" value="TreeGrafter"/>
</dbReference>
<feature type="region of interest" description="Disordered" evidence="9">
    <location>
        <begin position="574"/>
        <end position="594"/>
    </location>
</feature>
<evidence type="ECO:0000313" key="13">
    <source>
        <dbReference type="Proteomes" id="UP001388673"/>
    </source>
</evidence>
<comment type="caution">
    <text evidence="12">The sequence shown here is derived from an EMBL/GenBank/DDBJ whole genome shotgun (WGS) entry which is preliminary data.</text>
</comment>
<feature type="region of interest" description="Disordered" evidence="9">
    <location>
        <begin position="473"/>
        <end position="557"/>
    </location>
</feature>
<keyword evidence="5 8" id="KW-0406">Ion transport</keyword>
<dbReference type="GO" id="GO:0030322">
    <property type="term" value="P:stabilization of membrane potential"/>
    <property type="evidence" value="ECO:0007669"/>
    <property type="project" value="TreeGrafter"/>
</dbReference>
<comment type="subcellular location">
    <subcellularLocation>
        <location evidence="1">Membrane</location>
        <topology evidence="1">Multi-pass membrane protein</topology>
    </subcellularLocation>
</comment>
<feature type="region of interest" description="Disordered" evidence="9">
    <location>
        <begin position="1"/>
        <end position="38"/>
    </location>
</feature>
<feature type="transmembrane region" description="Helical" evidence="10">
    <location>
        <begin position="400"/>
        <end position="418"/>
    </location>
</feature>
<keyword evidence="2 8" id="KW-0813">Transport</keyword>
<evidence type="ECO:0000256" key="6">
    <source>
        <dbReference type="ARBA" id="ARBA00023136"/>
    </source>
</evidence>
<feature type="transmembrane region" description="Helical" evidence="10">
    <location>
        <begin position="346"/>
        <end position="364"/>
    </location>
</feature>
<dbReference type="InterPro" id="IPR013099">
    <property type="entry name" value="K_chnl_dom"/>
</dbReference>
<dbReference type="InterPro" id="IPR003280">
    <property type="entry name" value="2pore_dom_K_chnl"/>
</dbReference>
<dbReference type="PANTHER" id="PTHR11003:SF291">
    <property type="entry name" value="IP11374P"/>
    <property type="match status" value="1"/>
</dbReference>
<dbReference type="Gene3D" id="1.10.287.70">
    <property type="match status" value="2"/>
</dbReference>
<feature type="region of interest" description="Disordered" evidence="9">
    <location>
        <begin position="745"/>
        <end position="766"/>
    </location>
</feature>
<feature type="domain" description="Potassium channel" evidence="11">
    <location>
        <begin position="223"/>
        <end position="278"/>
    </location>
</feature>
<dbReference type="GO" id="GO:0022841">
    <property type="term" value="F:potassium ion leak channel activity"/>
    <property type="evidence" value="ECO:0007669"/>
    <property type="project" value="TreeGrafter"/>
</dbReference>
<evidence type="ECO:0000256" key="10">
    <source>
        <dbReference type="SAM" id="Phobius"/>
    </source>
</evidence>
<dbReference type="Proteomes" id="UP001388673">
    <property type="component" value="Unassembled WGS sequence"/>
</dbReference>
<dbReference type="EMBL" id="JBCAWK010000001">
    <property type="protein sequence ID" value="KAK8869612.1"/>
    <property type="molecule type" value="Genomic_DNA"/>
</dbReference>
<dbReference type="PANTHER" id="PTHR11003">
    <property type="entry name" value="POTASSIUM CHANNEL, SUBFAMILY K"/>
    <property type="match status" value="1"/>
</dbReference>
<feature type="transmembrane region" description="Helical" evidence="10">
    <location>
        <begin position="138"/>
        <end position="159"/>
    </location>
</feature>
<dbReference type="GeneID" id="92177439"/>
<feature type="compositionally biased region" description="Basic and acidic residues" evidence="9">
    <location>
        <begin position="504"/>
        <end position="547"/>
    </location>
</feature>
<dbReference type="AlphaFoldDB" id="A0AAW0Z5Y1"/>
<evidence type="ECO:0000313" key="12">
    <source>
        <dbReference type="EMBL" id="KAK8869612.1"/>
    </source>
</evidence>
<keyword evidence="13" id="KW-1185">Reference proteome</keyword>
<keyword evidence="7 8" id="KW-0407">Ion channel</keyword>
<dbReference type="RefSeq" id="XP_066805858.1">
    <property type="nucleotide sequence ID" value="XM_066943316.1"/>
</dbReference>
<evidence type="ECO:0000256" key="3">
    <source>
        <dbReference type="ARBA" id="ARBA00022692"/>
    </source>
</evidence>
<feature type="domain" description="Potassium channel" evidence="11">
    <location>
        <begin position="353"/>
        <end position="417"/>
    </location>
</feature>
<keyword evidence="4 10" id="KW-1133">Transmembrane helix</keyword>
<comment type="similarity">
    <text evidence="8">Belongs to the two pore domain potassium channel (TC 1.A.1.8) family.</text>
</comment>
<dbReference type="SUPFAM" id="SSF81324">
    <property type="entry name" value="Voltage-gated potassium channels"/>
    <property type="match status" value="2"/>
</dbReference>
<keyword evidence="6 10" id="KW-0472">Membrane</keyword>
<evidence type="ECO:0000259" key="11">
    <source>
        <dbReference type="Pfam" id="PF07885"/>
    </source>
</evidence>
<evidence type="ECO:0000256" key="4">
    <source>
        <dbReference type="ARBA" id="ARBA00022989"/>
    </source>
</evidence>
<evidence type="ECO:0000256" key="8">
    <source>
        <dbReference type="RuleBase" id="RU003857"/>
    </source>
</evidence>
<evidence type="ECO:0000256" key="1">
    <source>
        <dbReference type="ARBA" id="ARBA00004141"/>
    </source>
</evidence>
<dbReference type="Pfam" id="PF07885">
    <property type="entry name" value="Ion_trans_2"/>
    <property type="match status" value="2"/>
</dbReference>
<proteinExistence type="inferred from homology"/>
<feature type="transmembrane region" description="Helical" evidence="10">
    <location>
        <begin position="268"/>
        <end position="291"/>
    </location>
</feature>
<name>A0AAW0Z5Y1_9TREE</name>
<dbReference type="KEGG" id="kne:92177439"/>
<keyword evidence="3 8" id="KW-0812">Transmembrane</keyword>
<evidence type="ECO:0000256" key="9">
    <source>
        <dbReference type="SAM" id="MobiDB-lite"/>
    </source>
</evidence>
<evidence type="ECO:0000256" key="5">
    <source>
        <dbReference type="ARBA" id="ARBA00023065"/>
    </source>
</evidence>
<organism evidence="12 13">
    <name type="scientific">Kwoniella newhampshirensis</name>
    <dbReference type="NCBI Taxonomy" id="1651941"/>
    <lineage>
        <taxon>Eukaryota</taxon>
        <taxon>Fungi</taxon>
        <taxon>Dikarya</taxon>
        <taxon>Basidiomycota</taxon>
        <taxon>Agaricomycotina</taxon>
        <taxon>Tremellomycetes</taxon>
        <taxon>Tremellales</taxon>
        <taxon>Cryptococcaceae</taxon>
        <taxon>Kwoniella</taxon>
    </lineage>
</organism>
<evidence type="ECO:0000256" key="2">
    <source>
        <dbReference type="ARBA" id="ARBA00022448"/>
    </source>
</evidence>
<feature type="compositionally biased region" description="Basic and acidic residues" evidence="9">
    <location>
        <begin position="1"/>
        <end position="23"/>
    </location>
</feature>
<feature type="transmembrane region" description="Helical" evidence="10">
    <location>
        <begin position="370"/>
        <end position="388"/>
    </location>
</feature>
<feature type="transmembrane region" description="Helical" evidence="10">
    <location>
        <begin position="99"/>
        <end position="118"/>
    </location>
</feature>